<feature type="domain" description="Ubiquitin-like" evidence="7">
    <location>
        <begin position="3"/>
        <end position="65"/>
    </location>
</feature>
<evidence type="ECO:0000256" key="1">
    <source>
        <dbReference type="ARBA" id="ARBA00004370"/>
    </source>
</evidence>
<gene>
    <name evidence="8" type="primary">HERPUD2</name>
    <name evidence="8" type="ORF">CEXT_432871</name>
</gene>
<dbReference type="Pfam" id="PF00240">
    <property type="entry name" value="ubiquitin"/>
    <property type="match status" value="1"/>
</dbReference>
<dbReference type="InterPro" id="IPR039751">
    <property type="entry name" value="HERPUD1/2"/>
</dbReference>
<dbReference type="FunFam" id="3.10.20.90:FF:000046">
    <property type="entry name" value="Homocysteine-responsive endoplasmic reticulum-resident ubiquitin-like domain member 2 protein"/>
    <property type="match status" value="1"/>
</dbReference>
<keyword evidence="5" id="KW-0834">Unfolded protein response</keyword>
<dbReference type="GO" id="GO:0016020">
    <property type="term" value="C:membrane"/>
    <property type="evidence" value="ECO:0007669"/>
    <property type="project" value="UniProtKB-SubCell"/>
</dbReference>
<comment type="caution">
    <text evidence="8">The sequence shown here is derived from an EMBL/GenBank/DDBJ whole genome shotgun (WGS) entry which is preliminary data.</text>
</comment>
<dbReference type="Proteomes" id="UP001054945">
    <property type="component" value="Unassembled WGS sequence"/>
</dbReference>
<feature type="transmembrane region" description="Helical" evidence="6">
    <location>
        <begin position="223"/>
        <end position="242"/>
    </location>
</feature>
<evidence type="ECO:0000313" key="8">
    <source>
        <dbReference type="EMBL" id="GIX73831.1"/>
    </source>
</evidence>
<keyword evidence="9" id="KW-1185">Reference proteome</keyword>
<evidence type="ECO:0000256" key="6">
    <source>
        <dbReference type="SAM" id="Phobius"/>
    </source>
</evidence>
<dbReference type="PANTHER" id="PTHR12943:SF27">
    <property type="entry name" value="HOMOCYSTEINE-INDUCED ENDOPLASMIC RETICULUM PROTEIN, ISOFORM A"/>
    <property type="match status" value="1"/>
</dbReference>
<proteinExistence type="predicted"/>
<accession>A0AAV4MN37</accession>
<dbReference type="PROSITE" id="PS50053">
    <property type="entry name" value="UBIQUITIN_2"/>
    <property type="match status" value="1"/>
</dbReference>
<keyword evidence="4 6" id="KW-0472">Membrane</keyword>
<dbReference type="PANTHER" id="PTHR12943">
    <property type="entry name" value="HOMOCYSTEINE-RESPONSIVE ENDOPLASMIC RETICULUM-RESIDENT UNIQUITIN-LIKE DOMAIN HERPUD PROTEIN FAMILY MEMBER"/>
    <property type="match status" value="1"/>
</dbReference>
<evidence type="ECO:0000259" key="7">
    <source>
        <dbReference type="PROSITE" id="PS50053"/>
    </source>
</evidence>
<organism evidence="8 9">
    <name type="scientific">Caerostris extrusa</name>
    <name type="common">Bark spider</name>
    <name type="synonym">Caerostris bankana</name>
    <dbReference type="NCBI Taxonomy" id="172846"/>
    <lineage>
        <taxon>Eukaryota</taxon>
        <taxon>Metazoa</taxon>
        <taxon>Ecdysozoa</taxon>
        <taxon>Arthropoda</taxon>
        <taxon>Chelicerata</taxon>
        <taxon>Arachnida</taxon>
        <taxon>Araneae</taxon>
        <taxon>Araneomorphae</taxon>
        <taxon>Entelegynae</taxon>
        <taxon>Araneoidea</taxon>
        <taxon>Araneidae</taxon>
        <taxon>Caerostris</taxon>
    </lineage>
</organism>
<protein>
    <submittedName>
        <fullName evidence="8">Homocysteine-responsive endoplasmic reticulum-resident ubiquitin-like domain member 2 protein</fullName>
    </submittedName>
</protein>
<dbReference type="InterPro" id="IPR000626">
    <property type="entry name" value="Ubiquitin-like_dom"/>
</dbReference>
<dbReference type="EMBL" id="BPLR01002446">
    <property type="protein sequence ID" value="GIX73831.1"/>
    <property type="molecule type" value="Genomic_DNA"/>
</dbReference>
<evidence type="ECO:0000256" key="4">
    <source>
        <dbReference type="ARBA" id="ARBA00023136"/>
    </source>
</evidence>
<dbReference type="GO" id="GO:0030968">
    <property type="term" value="P:endoplasmic reticulum unfolded protein response"/>
    <property type="evidence" value="ECO:0007669"/>
    <property type="project" value="TreeGrafter"/>
</dbReference>
<evidence type="ECO:0000313" key="9">
    <source>
        <dbReference type="Proteomes" id="UP001054945"/>
    </source>
</evidence>
<dbReference type="CDD" id="cd01790">
    <property type="entry name" value="Ubl_HERP"/>
    <property type="match status" value="1"/>
</dbReference>
<sequence length="343" mass="38983">MDIQIIIKAPNQNVADHAVHCNMNWTVEKLKNHLSHSYPNRPAVEDQKLIYSGRLLFNHLHLKDFLRPDEDQSSIYILHLVCNEYYSAPQTAIFYPQASSVLTPPASVPFFQPDAVIAAQYAAMQQMYAYYFSQYVQSINTDPIQNAFTSAGTGAFPNPQPQFGYHEVPAPPAVNQVNNVAGPLFLDEFDPGIFRDWLENAFHLCRFFILFCIIYFYSSPERMILVIICTFFVFLYQEGYFVRWLNPAVPVDANGPQEAHEDVDEPAEFENNEIEGLLVDEDNNVNAEVHDESELEAAMDGDAPPHDQHPDVVNNNHIFSPLTFIQTFFSSLIPEPPPPVNIN</sequence>
<keyword evidence="2 6" id="KW-0812">Transmembrane</keyword>
<evidence type="ECO:0000256" key="3">
    <source>
        <dbReference type="ARBA" id="ARBA00022989"/>
    </source>
</evidence>
<dbReference type="Gene3D" id="3.10.20.90">
    <property type="entry name" value="Phosphatidylinositol 3-kinase Catalytic Subunit, Chain A, domain 1"/>
    <property type="match status" value="1"/>
</dbReference>
<name>A0AAV4MN37_CAEEX</name>
<dbReference type="InterPro" id="IPR029071">
    <property type="entry name" value="Ubiquitin-like_domsf"/>
</dbReference>
<dbReference type="AlphaFoldDB" id="A0AAV4MN37"/>
<evidence type="ECO:0000256" key="2">
    <source>
        <dbReference type="ARBA" id="ARBA00022692"/>
    </source>
</evidence>
<keyword evidence="3 6" id="KW-1133">Transmembrane helix</keyword>
<reference evidence="8 9" key="1">
    <citation type="submission" date="2021-06" db="EMBL/GenBank/DDBJ databases">
        <title>Caerostris extrusa draft genome.</title>
        <authorList>
            <person name="Kono N."/>
            <person name="Arakawa K."/>
        </authorList>
    </citation>
    <scope>NUCLEOTIDE SEQUENCE [LARGE SCALE GENOMIC DNA]</scope>
</reference>
<evidence type="ECO:0000256" key="5">
    <source>
        <dbReference type="ARBA" id="ARBA00023230"/>
    </source>
</evidence>
<dbReference type="SUPFAM" id="SSF54236">
    <property type="entry name" value="Ubiquitin-like"/>
    <property type="match status" value="1"/>
</dbReference>
<dbReference type="SMART" id="SM00213">
    <property type="entry name" value="UBQ"/>
    <property type="match status" value="1"/>
</dbReference>
<comment type="subcellular location">
    <subcellularLocation>
        <location evidence="1">Membrane</location>
    </subcellularLocation>
</comment>